<sequence length="159" mass="17463">MARSLTCKTSMIIIFPSLQYFHSSPSSSTNGNLEHEPILKISPSPSPEPSTVPSPSPSSTTSSAESPSNHDFFNELLSNSTTIISSNTTTTDSTVKVIKMKTSVDKIEEGLAKARENIRDAVRSRNVTTSDGRDDFILKGANIYRNPYAFYQLRFTLNP</sequence>
<feature type="region of interest" description="Disordered" evidence="1">
    <location>
        <begin position="25"/>
        <end position="72"/>
    </location>
</feature>
<name>A0A4Y7JDR7_PAPSO</name>
<feature type="compositionally biased region" description="Pro residues" evidence="1">
    <location>
        <begin position="44"/>
        <end position="56"/>
    </location>
</feature>
<feature type="compositionally biased region" description="Low complexity" evidence="1">
    <location>
        <begin position="57"/>
        <end position="67"/>
    </location>
</feature>
<protein>
    <submittedName>
        <fullName evidence="2">Uncharacterized protein</fullName>
    </submittedName>
</protein>
<dbReference type="Proteomes" id="UP000316621">
    <property type="component" value="Chromosome 4"/>
</dbReference>
<evidence type="ECO:0000313" key="2">
    <source>
        <dbReference type="EMBL" id="RZC58140.1"/>
    </source>
</evidence>
<dbReference type="EMBL" id="CM010718">
    <property type="protein sequence ID" value="RZC58140.1"/>
    <property type="molecule type" value="Genomic_DNA"/>
</dbReference>
<evidence type="ECO:0000256" key="1">
    <source>
        <dbReference type="SAM" id="MobiDB-lite"/>
    </source>
</evidence>
<dbReference type="AlphaFoldDB" id="A0A4Y7JDR7"/>
<dbReference type="Gramene" id="RZC58140">
    <property type="protein sequence ID" value="RZC58140"/>
    <property type="gene ID" value="C5167_005436"/>
</dbReference>
<proteinExistence type="predicted"/>
<reference evidence="2 3" key="1">
    <citation type="journal article" date="2018" name="Science">
        <title>The opium poppy genome and morphinan production.</title>
        <authorList>
            <person name="Guo L."/>
            <person name="Winzer T."/>
            <person name="Yang X."/>
            <person name="Li Y."/>
            <person name="Ning Z."/>
            <person name="He Z."/>
            <person name="Teodor R."/>
            <person name="Lu Y."/>
            <person name="Bowser T.A."/>
            <person name="Graham I.A."/>
            <person name="Ye K."/>
        </authorList>
    </citation>
    <scope>NUCLEOTIDE SEQUENCE [LARGE SCALE GENOMIC DNA]</scope>
    <source>
        <strain evidence="3">cv. HN1</strain>
        <tissue evidence="2">Leaves</tissue>
    </source>
</reference>
<keyword evidence="3" id="KW-1185">Reference proteome</keyword>
<organism evidence="2 3">
    <name type="scientific">Papaver somniferum</name>
    <name type="common">Opium poppy</name>
    <dbReference type="NCBI Taxonomy" id="3469"/>
    <lineage>
        <taxon>Eukaryota</taxon>
        <taxon>Viridiplantae</taxon>
        <taxon>Streptophyta</taxon>
        <taxon>Embryophyta</taxon>
        <taxon>Tracheophyta</taxon>
        <taxon>Spermatophyta</taxon>
        <taxon>Magnoliopsida</taxon>
        <taxon>Ranunculales</taxon>
        <taxon>Papaveraceae</taxon>
        <taxon>Papaveroideae</taxon>
        <taxon>Papaver</taxon>
    </lineage>
</organism>
<accession>A0A4Y7JDR7</accession>
<gene>
    <name evidence="2" type="ORF">C5167_005436</name>
</gene>
<evidence type="ECO:0000313" key="3">
    <source>
        <dbReference type="Proteomes" id="UP000316621"/>
    </source>
</evidence>